<dbReference type="SMART" id="SM00913">
    <property type="entry name" value="IBN_N"/>
    <property type="match status" value="1"/>
</dbReference>
<dbReference type="GO" id="GO:0031267">
    <property type="term" value="F:small GTPase binding"/>
    <property type="evidence" value="ECO:0007669"/>
    <property type="project" value="InterPro"/>
</dbReference>
<dbReference type="EMBL" id="JH431861">
    <property type="status" value="NOT_ANNOTATED_CDS"/>
    <property type="molecule type" value="Genomic_DNA"/>
</dbReference>
<protein>
    <recommendedName>
        <fullName evidence="1">Importin N-terminal domain-containing protein</fullName>
    </recommendedName>
</protein>
<dbReference type="STRING" id="126957.T1J5F3"/>
<dbReference type="InterPro" id="IPR051345">
    <property type="entry name" value="Importin_beta-like_NTR"/>
</dbReference>
<dbReference type="Gene3D" id="1.25.10.10">
    <property type="entry name" value="Leucine-rich Repeat Variant"/>
    <property type="match status" value="2"/>
</dbReference>
<dbReference type="PhylomeDB" id="T1J5F3"/>
<dbReference type="SUPFAM" id="SSF48371">
    <property type="entry name" value="ARM repeat"/>
    <property type="match status" value="1"/>
</dbReference>
<dbReference type="Pfam" id="PF08389">
    <property type="entry name" value="Xpo1"/>
    <property type="match status" value="1"/>
</dbReference>
<evidence type="ECO:0000313" key="2">
    <source>
        <dbReference type="EnsemblMetazoa" id="SMAR008853-PA"/>
    </source>
</evidence>
<dbReference type="eggNOG" id="KOG2081">
    <property type="taxonomic scope" value="Eukaryota"/>
</dbReference>
<dbReference type="EnsemblMetazoa" id="SMAR008853-RA">
    <property type="protein sequence ID" value="SMAR008853-PA"/>
    <property type="gene ID" value="SMAR008853"/>
</dbReference>
<dbReference type="GO" id="GO:0005737">
    <property type="term" value="C:cytoplasm"/>
    <property type="evidence" value="ECO:0007669"/>
    <property type="project" value="TreeGrafter"/>
</dbReference>
<dbReference type="InterPro" id="IPR057942">
    <property type="entry name" value="TPR_TNPO3_IPO13_3rd"/>
</dbReference>
<proteinExistence type="predicted"/>
<dbReference type="Proteomes" id="UP000014500">
    <property type="component" value="Unassembled WGS sequence"/>
</dbReference>
<dbReference type="OMA" id="EINSWIN"/>
<sequence>MISYAISPSAALYGADNSVSRVVQKLNRIELKIRAQLSSVVRFDYGPDSSNRRHTFPLILRPMDSFLSLEDVRKAIHVLNHDPDNTRKEKASAWLGELQKSVIAWKLSDELLQQNNLNVESYYFAAQTLRSKIQFSFHELPSTSHHLLRDSLIQHILCLALADLALQMASWKMSTRELIEKMRSNTQLIPALLEIVTMLPEEVNNTSLRLGKNRRDEIRDEFDLVGPNVLQLLVACTESFGATDSRLQTKILKCLAIWLGIGALPTVEVAHSKLLIGILGCLAHSGTSAIVHEAASDCICEAMCLIEGREKNIELRQALFQGVHGLREAYHLCVVEEDNDKCVNYCRMFTELAESLLKELIETPGQGLGSLQTLDSLYIERLITALCRQCQMEPDSDGILEEQDDFAEFREKVSELIKQVVFIVGPFNYFQQMYNNLSSWANNVTWDVSEACLFVMSAIARTIPPNENEVIPRVMHAILNLPVDTHVAVYFTSIQLVGEFREWIEKHPQSLEPILNFLFKCFHQPQLATVAATALRDICIACTDQMGLHFNGLLHIVRNMQLFNISDKAAVGLLKGTVSILRKLPVEVISEGVMQLCRIQTDQLLQKIKDDGSLHNPIISLDRLAAIFRSCNLTVVNGQTHPFKAIVQEVWPIVSETCFKFQSRHVFEKFCSCIRFMVRCVGRQSEILIDPLVSQIIQLYQVHQNSCFLYLGSILVDEFGMDQAYHKGLLGMLEAFCGPTFKLLDGPNNLQNYPDTVEDFFRLCCRFLQRIAVPFLQSSMFKSIFQCGFVGCALDHREANETVMNFFCDLIKCHHIKIQAEDYEIRRKLVTAWLIDQGALLISHLIKSTLCLPTFMISYVADVIFELLQYDIGAVSLWLEETLKVLPTQSSGGCITATHKQLAHFHKAVIDGTSANDVRTFRNCSFETSCYIKSNDHNTHPYTLGVGKLLLVQDRFKVLDFEIFFIMGKVFYSENLETVVTNNVIRCQNVVVWRCWLATPGGRSLSISRRLCKLVRMLATVRKDSSVHKHGRERVGVEFS</sequence>
<dbReference type="InterPro" id="IPR058537">
    <property type="entry name" value="TPR_TNPO3_IPO13_4th"/>
</dbReference>
<dbReference type="InterPro" id="IPR001494">
    <property type="entry name" value="Importin-beta_N"/>
</dbReference>
<keyword evidence="3" id="KW-1185">Reference proteome</keyword>
<accession>T1J5F3</accession>
<reference evidence="2" key="2">
    <citation type="submission" date="2015-02" db="UniProtKB">
        <authorList>
            <consortium name="EnsemblMetazoa"/>
        </authorList>
    </citation>
    <scope>IDENTIFICATION</scope>
</reference>
<reference evidence="3" key="1">
    <citation type="submission" date="2011-05" db="EMBL/GenBank/DDBJ databases">
        <authorList>
            <person name="Richards S.R."/>
            <person name="Qu J."/>
            <person name="Jiang H."/>
            <person name="Jhangiani S.N."/>
            <person name="Agravi P."/>
            <person name="Goodspeed R."/>
            <person name="Gross S."/>
            <person name="Mandapat C."/>
            <person name="Jackson L."/>
            <person name="Mathew T."/>
            <person name="Pu L."/>
            <person name="Thornton R."/>
            <person name="Saada N."/>
            <person name="Wilczek-Boney K.B."/>
            <person name="Lee S."/>
            <person name="Kovar C."/>
            <person name="Wu Y."/>
            <person name="Scherer S.E."/>
            <person name="Worley K.C."/>
            <person name="Muzny D.M."/>
            <person name="Gibbs R."/>
        </authorList>
    </citation>
    <scope>NUCLEOTIDE SEQUENCE</scope>
    <source>
        <strain evidence="3">Brora</strain>
    </source>
</reference>
<name>T1J5F3_STRMM</name>
<evidence type="ECO:0000313" key="3">
    <source>
        <dbReference type="Proteomes" id="UP000014500"/>
    </source>
</evidence>
<feature type="domain" description="Importin N-terminal" evidence="1">
    <location>
        <begin position="91"/>
        <end position="158"/>
    </location>
</feature>
<dbReference type="GO" id="GO:0006606">
    <property type="term" value="P:protein import into nucleus"/>
    <property type="evidence" value="ECO:0007669"/>
    <property type="project" value="TreeGrafter"/>
</dbReference>
<dbReference type="AlphaFoldDB" id="T1J5F3"/>
<dbReference type="InterPro" id="IPR013598">
    <property type="entry name" value="Exportin-1/Importin-b-like"/>
</dbReference>
<dbReference type="InterPro" id="IPR016024">
    <property type="entry name" value="ARM-type_fold"/>
</dbReference>
<evidence type="ECO:0000259" key="1">
    <source>
        <dbReference type="SMART" id="SM00913"/>
    </source>
</evidence>
<dbReference type="HOGENOM" id="CLU_005996_0_2_1"/>
<dbReference type="Pfam" id="PF24140">
    <property type="entry name" value="TPR_TNPO3_IPO13_3rd"/>
    <property type="match status" value="1"/>
</dbReference>
<dbReference type="InterPro" id="IPR011989">
    <property type="entry name" value="ARM-like"/>
</dbReference>
<dbReference type="PANTHER" id="PTHR12363:SF42">
    <property type="entry name" value="TRANSPORTIN-3"/>
    <property type="match status" value="1"/>
</dbReference>
<dbReference type="Pfam" id="PF24139">
    <property type="entry name" value="TPR_TNPO3_IPO13_4th"/>
    <property type="match status" value="1"/>
</dbReference>
<organism evidence="2 3">
    <name type="scientific">Strigamia maritima</name>
    <name type="common">European centipede</name>
    <name type="synonym">Geophilus maritimus</name>
    <dbReference type="NCBI Taxonomy" id="126957"/>
    <lineage>
        <taxon>Eukaryota</taxon>
        <taxon>Metazoa</taxon>
        <taxon>Ecdysozoa</taxon>
        <taxon>Arthropoda</taxon>
        <taxon>Myriapoda</taxon>
        <taxon>Chilopoda</taxon>
        <taxon>Pleurostigmophora</taxon>
        <taxon>Geophilomorpha</taxon>
        <taxon>Linotaeniidae</taxon>
        <taxon>Strigamia</taxon>
    </lineage>
</organism>
<dbReference type="PANTHER" id="PTHR12363">
    <property type="entry name" value="TRANSPORTIN 3 AND IMPORTIN 13"/>
    <property type="match status" value="1"/>
</dbReference>